<evidence type="ECO:0000256" key="3">
    <source>
        <dbReference type="PROSITE-ProRule" id="PRU00492"/>
    </source>
</evidence>
<dbReference type="PANTHER" id="PTHR10285">
    <property type="entry name" value="URIDINE KINASE"/>
    <property type="match status" value="1"/>
</dbReference>
<evidence type="ECO:0000259" key="4">
    <source>
        <dbReference type="PROSITE" id="PS51161"/>
    </source>
</evidence>
<dbReference type="InterPro" id="IPR027417">
    <property type="entry name" value="P-loop_NTPase"/>
</dbReference>
<dbReference type="Pfam" id="PF00485">
    <property type="entry name" value="PRK"/>
    <property type="match status" value="1"/>
</dbReference>
<gene>
    <name evidence="5" type="ORF">BARAN1_0574</name>
</gene>
<dbReference type="KEGG" id="bana:BARAN1_0574"/>
<dbReference type="SUPFAM" id="SSF52540">
    <property type="entry name" value="P-loop containing nucleoside triphosphate hydrolases"/>
    <property type="match status" value="1"/>
</dbReference>
<evidence type="ECO:0000256" key="1">
    <source>
        <dbReference type="ARBA" id="ARBA00022741"/>
    </source>
</evidence>
<keyword evidence="5" id="KW-0418">Kinase</keyword>
<evidence type="ECO:0000313" key="5">
    <source>
        <dbReference type="EMBL" id="SQD92598.1"/>
    </source>
</evidence>
<keyword evidence="2 3" id="KW-0067">ATP-binding</keyword>
<dbReference type="InterPro" id="IPR005144">
    <property type="entry name" value="ATP-cone_dom"/>
</dbReference>
<dbReference type="AlphaFoldDB" id="A0A2X3KVJ8"/>
<reference evidence="6" key="1">
    <citation type="submission" date="2018-05" db="EMBL/GenBank/DDBJ databases">
        <authorList>
            <person name="Hao L."/>
        </authorList>
    </citation>
    <scope>NUCLEOTIDE SEQUENCE [LARGE SCALE GENOMIC DNA]</scope>
</reference>
<dbReference type="RefSeq" id="WP_162297736.1">
    <property type="nucleotide sequence ID" value="NZ_LS483254.1"/>
</dbReference>
<feature type="domain" description="ATP-cone" evidence="4">
    <location>
        <begin position="8"/>
        <end position="121"/>
    </location>
</feature>
<dbReference type="Pfam" id="PF03477">
    <property type="entry name" value="ATP-cone"/>
    <property type="match status" value="1"/>
</dbReference>
<dbReference type="InterPro" id="IPR006083">
    <property type="entry name" value="PRK/URK"/>
</dbReference>
<keyword evidence="1 3" id="KW-0547">Nucleotide-binding</keyword>
<dbReference type="PROSITE" id="PS51161">
    <property type="entry name" value="ATP_CONE"/>
    <property type="match status" value="1"/>
</dbReference>
<dbReference type="Gene3D" id="3.40.50.300">
    <property type="entry name" value="P-loop containing nucleotide triphosphate hydrolases"/>
    <property type="match status" value="1"/>
</dbReference>
<name>A0A2X3KVJ8_9BACT</name>
<organism evidence="5 6">
    <name type="scientific">Candidatus Bipolaricaulis anaerobius</name>
    <dbReference type="NCBI Taxonomy" id="2026885"/>
    <lineage>
        <taxon>Bacteria</taxon>
        <taxon>Candidatus Bipolaricaulota</taxon>
        <taxon>Candidatus Bipolaricaulia</taxon>
        <taxon>Candidatus Bipolaricaulales</taxon>
        <taxon>Candidatus Bipolaricaulaceae</taxon>
        <taxon>Candidatus Bipolaricaulis</taxon>
    </lineage>
</organism>
<keyword evidence="5" id="KW-0808">Transferase</keyword>
<proteinExistence type="predicted"/>
<sequence>MAVQNRIRKVRKRDRSLVAFDQGRIIHAILRAVQSVGGFSLDHVPGVNERLFSYGDDEHIAEFLSDVVVATLNRDQRHWIANFPPTVEEIQDTVVHVLRSFGFVTVADAYECWRWGKYWVRAGAITMDEFVGNGYPVPLHHETLAWNREHGCDTVAGLNEIVRLGHLPELVAAATERYERSVDEAATAVLARAATGDLRVIWVSGPSSSGKTTTTVKLLQRLRKEGLEFLMLNLDDYFWPLVEHPTDWLNDRNFETPEALDIQTINRHLRALLDGQAIQKPIYSFKEGRRVGTKLVRLKEGQLLLLDCLHGLYPPLTTGIAREAMFWLYIEAANMLYEGDGTSERLTQFTDVRLLRRMLRDVKHRNHPPLQTLLHWHYVRSGELFSIIPLMGLADHVVNGGMPFDLPVLKPFFLPDGIWPKPEEVAPYDTFLDARIRYRRIGSLLGQVAGLTLWEAEDHALIPGDHLVREFIGGTTLQIPHNE</sequence>
<evidence type="ECO:0000313" key="6">
    <source>
        <dbReference type="Proteomes" id="UP000249818"/>
    </source>
</evidence>
<dbReference type="GO" id="GO:0005524">
    <property type="term" value="F:ATP binding"/>
    <property type="evidence" value="ECO:0007669"/>
    <property type="project" value="UniProtKB-UniRule"/>
</dbReference>
<dbReference type="GO" id="GO:0016301">
    <property type="term" value="F:kinase activity"/>
    <property type="evidence" value="ECO:0007669"/>
    <property type="project" value="UniProtKB-KW"/>
</dbReference>
<keyword evidence="6" id="KW-1185">Reference proteome</keyword>
<dbReference type="Proteomes" id="UP000249818">
    <property type="component" value="Chromosome BARAN1"/>
</dbReference>
<dbReference type="OrthoDB" id="9764644at2"/>
<protein>
    <submittedName>
        <fullName evidence="5">Phosphoribulokinase/uridine kinase</fullName>
    </submittedName>
</protein>
<dbReference type="EMBL" id="LS483254">
    <property type="protein sequence ID" value="SQD92598.1"/>
    <property type="molecule type" value="Genomic_DNA"/>
</dbReference>
<accession>A0A2X3KVJ8</accession>
<evidence type="ECO:0000256" key="2">
    <source>
        <dbReference type="ARBA" id="ARBA00022840"/>
    </source>
</evidence>